<reference evidence="2" key="1">
    <citation type="journal article" date="2014" name="Int. J. Syst. Evol. Microbiol.">
        <title>Complete genome sequence of Corynebacterium casei LMG S-19264T (=DSM 44701T), isolated from a smear-ripened cheese.</title>
        <authorList>
            <consortium name="US DOE Joint Genome Institute (JGI-PGF)"/>
            <person name="Walter F."/>
            <person name="Albersmeier A."/>
            <person name="Kalinowski J."/>
            <person name="Ruckert C."/>
        </authorList>
    </citation>
    <scope>NUCLEOTIDE SEQUENCE</scope>
    <source>
        <strain evidence="2">CGMCC 1.15725</strain>
    </source>
</reference>
<sequence>MMQEQMIPDEDLNAFIDGELDPARAADIAAALAARPVLAARVAALRADKAQIARIYGRLAEEPLPAALGEAIARTTIRQQPQVRQRGWLRPAAWAIAAAAVLAALGWFGAPLLRSAPADRLVAEAIAARDGAERPAETLAGSTLPPPAARDQLLSAALKVPVKTPNLEKAGFALDAVGIYGDPQARRALELSYRDGRGRRFTVYLHGPTGADGFELRQSGATRICIWQNDDLSAVMVGEMSSEEILRVASLTYADLNF</sequence>
<keyword evidence="1" id="KW-1133">Transmembrane helix</keyword>
<keyword evidence="3" id="KW-1185">Reference proteome</keyword>
<accession>A0A8J2YU62</accession>
<evidence type="ECO:0008006" key="4">
    <source>
        <dbReference type="Google" id="ProtNLM"/>
    </source>
</evidence>
<keyword evidence="1" id="KW-0472">Membrane</keyword>
<keyword evidence="1" id="KW-0812">Transmembrane</keyword>
<dbReference type="EMBL" id="BMJQ01000006">
    <property type="protein sequence ID" value="GGF20093.1"/>
    <property type="molecule type" value="Genomic_DNA"/>
</dbReference>
<evidence type="ECO:0000313" key="2">
    <source>
        <dbReference type="EMBL" id="GGF20093.1"/>
    </source>
</evidence>
<gene>
    <name evidence="2" type="ORF">GCM10011611_27650</name>
</gene>
<evidence type="ECO:0000313" key="3">
    <source>
        <dbReference type="Proteomes" id="UP000646365"/>
    </source>
</evidence>
<protein>
    <recommendedName>
        <fullName evidence="4">Anti-sigma factor</fullName>
    </recommendedName>
</protein>
<proteinExistence type="predicted"/>
<comment type="caution">
    <text evidence="2">The sequence shown here is derived from an EMBL/GenBank/DDBJ whole genome shotgun (WGS) entry which is preliminary data.</text>
</comment>
<dbReference type="RefSeq" id="WP_189046631.1">
    <property type="nucleotide sequence ID" value="NZ_BMJQ01000006.1"/>
</dbReference>
<dbReference type="Proteomes" id="UP000646365">
    <property type="component" value="Unassembled WGS sequence"/>
</dbReference>
<reference evidence="2" key="2">
    <citation type="submission" date="2020-09" db="EMBL/GenBank/DDBJ databases">
        <authorList>
            <person name="Sun Q."/>
            <person name="Zhou Y."/>
        </authorList>
    </citation>
    <scope>NUCLEOTIDE SEQUENCE</scope>
    <source>
        <strain evidence="2">CGMCC 1.15725</strain>
    </source>
</reference>
<evidence type="ECO:0000256" key="1">
    <source>
        <dbReference type="SAM" id="Phobius"/>
    </source>
</evidence>
<feature type="transmembrane region" description="Helical" evidence="1">
    <location>
        <begin position="88"/>
        <end position="110"/>
    </location>
</feature>
<name>A0A8J2YU62_9PROT</name>
<dbReference type="AlphaFoldDB" id="A0A8J2YU62"/>
<organism evidence="2 3">
    <name type="scientific">Aliidongia dinghuensis</name>
    <dbReference type="NCBI Taxonomy" id="1867774"/>
    <lineage>
        <taxon>Bacteria</taxon>
        <taxon>Pseudomonadati</taxon>
        <taxon>Pseudomonadota</taxon>
        <taxon>Alphaproteobacteria</taxon>
        <taxon>Rhodospirillales</taxon>
        <taxon>Dongiaceae</taxon>
        <taxon>Aliidongia</taxon>
    </lineage>
</organism>